<dbReference type="InterPro" id="IPR005119">
    <property type="entry name" value="LysR_subst-bd"/>
</dbReference>
<gene>
    <name evidence="6" type="ORF">PH603_04770</name>
</gene>
<dbReference type="PRINTS" id="PR00039">
    <property type="entry name" value="HTHLYSR"/>
</dbReference>
<dbReference type="KEGG" id="gso:PH603_04770"/>
<evidence type="ECO:0000256" key="4">
    <source>
        <dbReference type="ARBA" id="ARBA00023163"/>
    </source>
</evidence>
<dbReference type="Proteomes" id="UP001217500">
    <property type="component" value="Chromosome"/>
</dbReference>
<evidence type="ECO:0000313" key="7">
    <source>
        <dbReference type="Proteomes" id="UP001217500"/>
    </source>
</evidence>
<name>A0AAE9XRR5_9PROT</name>
<dbReference type="InterPro" id="IPR036390">
    <property type="entry name" value="WH_DNA-bd_sf"/>
</dbReference>
<protein>
    <submittedName>
        <fullName evidence="6">LysR family transcriptional regulator</fullName>
    </submittedName>
</protein>
<dbReference type="Pfam" id="PF00126">
    <property type="entry name" value="HTH_1"/>
    <property type="match status" value="1"/>
</dbReference>
<dbReference type="InterPro" id="IPR050950">
    <property type="entry name" value="HTH-type_LysR_regulators"/>
</dbReference>
<dbReference type="SUPFAM" id="SSF53850">
    <property type="entry name" value="Periplasmic binding protein-like II"/>
    <property type="match status" value="1"/>
</dbReference>
<dbReference type="InterPro" id="IPR000847">
    <property type="entry name" value="LysR_HTH_N"/>
</dbReference>
<feature type="domain" description="HTH lysR-type" evidence="5">
    <location>
        <begin position="2"/>
        <end position="59"/>
    </location>
</feature>
<proteinExistence type="inferred from homology"/>
<dbReference type="EMBL" id="CP116805">
    <property type="protein sequence ID" value="WCL55072.1"/>
    <property type="molecule type" value="Genomic_DNA"/>
</dbReference>
<accession>A0AAE9XRR5</accession>
<dbReference type="GO" id="GO:0003700">
    <property type="term" value="F:DNA-binding transcription factor activity"/>
    <property type="evidence" value="ECO:0007669"/>
    <property type="project" value="InterPro"/>
</dbReference>
<keyword evidence="7" id="KW-1185">Reference proteome</keyword>
<dbReference type="Pfam" id="PF03466">
    <property type="entry name" value="LysR_substrate"/>
    <property type="match status" value="1"/>
</dbReference>
<dbReference type="Gene3D" id="1.10.10.10">
    <property type="entry name" value="Winged helix-like DNA-binding domain superfamily/Winged helix DNA-binding domain"/>
    <property type="match status" value="1"/>
</dbReference>
<keyword evidence="4" id="KW-0804">Transcription</keyword>
<dbReference type="PANTHER" id="PTHR30419">
    <property type="entry name" value="HTH-TYPE TRANSCRIPTIONAL REGULATOR YBHD"/>
    <property type="match status" value="1"/>
</dbReference>
<evidence type="ECO:0000256" key="1">
    <source>
        <dbReference type="ARBA" id="ARBA00009437"/>
    </source>
</evidence>
<evidence type="ECO:0000313" key="6">
    <source>
        <dbReference type="EMBL" id="WCL55072.1"/>
    </source>
</evidence>
<dbReference type="GO" id="GO:0005829">
    <property type="term" value="C:cytosol"/>
    <property type="evidence" value="ECO:0007669"/>
    <property type="project" value="TreeGrafter"/>
</dbReference>
<evidence type="ECO:0000259" key="5">
    <source>
        <dbReference type="PROSITE" id="PS50931"/>
    </source>
</evidence>
<dbReference type="SUPFAM" id="SSF46785">
    <property type="entry name" value="Winged helix' DNA-binding domain"/>
    <property type="match status" value="1"/>
</dbReference>
<reference evidence="6" key="1">
    <citation type="submission" date="2023-01" db="EMBL/GenBank/DDBJ databases">
        <title>The genome sequence of Kordiimonadaceae bacterium 6D33.</title>
        <authorList>
            <person name="Liu Y."/>
        </authorList>
    </citation>
    <scope>NUCLEOTIDE SEQUENCE</scope>
    <source>
        <strain evidence="6">6D33</strain>
    </source>
</reference>
<dbReference type="FunFam" id="1.10.10.10:FF:000001">
    <property type="entry name" value="LysR family transcriptional regulator"/>
    <property type="match status" value="1"/>
</dbReference>
<keyword evidence="2" id="KW-0805">Transcription regulation</keyword>
<dbReference type="GO" id="GO:0003677">
    <property type="term" value="F:DNA binding"/>
    <property type="evidence" value="ECO:0007669"/>
    <property type="project" value="UniProtKB-KW"/>
</dbReference>
<evidence type="ECO:0000256" key="2">
    <source>
        <dbReference type="ARBA" id="ARBA00023015"/>
    </source>
</evidence>
<dbReference type="PROSITE" id="PS50931">
    <property type="entry name" value="HTH_LYSR"/>
    <property type="match status" value="1"/>
</dbReference>
<dbReference type="RefSeq" id="WP_289504830.1">
    <property type="nucleotide sequence ID" value="NZ_CP116805.1"/>
</dbReference>
<dbReference type="PANTHER" id="PTHR30419:SF8">
    <property type="entry name" value="NITROGEN ASSIMILATION TRANSCRIPTIONAL ACTIVATOR-RELATED"/>
    <property type="match status" value="1"/>
</dbReference>
<keyword evidence="3" id="KW-0238">DNA-binding</keyword>
<sequence length="300" mass="32019">MLELRHLKHLAAIVDHGGLEKAAEALGLTQPALTKSVRRMEDLLGVPMFERAGRRLVLTPIGAEILGDGRRLLREADDVERRASLWRQGQAGRVTVGVGPAVQAGYVPEVLRRLSTEAIEGSLLIETGHAENLLPRLMAGTLDFAVYDFTVDPHDPDIVATPLKADPIVALVRSHHPLIANPPKTAADLIVCPMGSVPAPPGLKGVADALTGPARAAGRMTLECDSYVALVAAAKTSDLAVLTPARVAAHLAGDEAETGLAIVPLDFLSATTRPQIIRRRHRPQSPLARRVMKLFEEVAG</sequence>
<comment type="similarity">
    <text evidence="1">Belongs to the LysR transcriptional regulatory family.</text>
</comment>
<evidence type="ECO:0000256" key="3">
    <source>
        <dbReference type="ARBA" id="ARBA00023125"/>
    </source>
</evidence>
<dbReference type="InterPro" id="IPR036388">
    <property type="entry name" value="WH-like_DNA-bd_sf"/>
</dbReference>
<organism evidence="6 7">
    <name type="scientific">Gimibacter soli</name>
    <dbReference type="NCBI Taxonomy" id="3024400"/>
    <lineage>
        <taxon>Bacteria</taxon>
        <taxon>Pseudomonadati</taxon>
        <taxon>Pseudomonadota</taxon>
        <taxon>Alphaproteobacteria</taxon>
        <taxon>Kordiimonadales</taxon>
        <taxon>Temperatibacteraceae</taxon>
        <taxon>Gimibacter</taxon>
    </lineage>
</organism>
<dbReference type="AlphaFoldDB" id="A0AAE9XRR5"/>
<dbReference type="Gene3D" id="3.40.190.290">
    <property type="match status" value="1"/>
</dbReference>